<dbReference type="GO" id="GO:0006813">
    <property type="term" value="P:potassium ion transport"/>
    <property type="evidence" value="ECO:0007669"/>
    <property type="project" value="InterPro"/>
</dbReference>
<dbReference type="RefSeq" id="WP_089695153.1">
    <property type="nucleotide sequence ID" value="NZ_FNHL01000001.1"/>
</dbReference>
<feature type="domain" description="DHHA1" evidence="4">
    <location>
        <begin position="355"/>
        <end position="434"/>
    </location>
</feature>
<proteinExistence type="predicted"/>
<dbReference type="STRING" id="660521.SAMN04487949_1273"/>
<dbReference type="EMBL" id="FNHL01000001">
    <property type="protein sequence ID" value="SDM20679.1"/>
    <property type="molecule type" value="Genomic_DNA"/>
</dbReference>
<dbReference type="InterPro" id="IPR051319">
    <property type="entry name" value="Oligoribo/pAp-PDE_c-di-AMP_PDE"/>
</dbReference>
<reference evidence="6" key="1">
    <citation type="submission" date="2016-10" db="EMBL/GenBank/DDBJ databases">
        <authorList>
            <person name="Varghese N."/>
            <person name="Submissions S."/>
        </authorList>
    </citation>
    <scope>NUCLEOTIDE SEQUENCE [LARGE SCALE GENOMIC DNA]</scope>
    <source>
        <strain evidence="6">CGMCC 1.10119</strain>
    </source>
</reference>
<evidence type="ECO:0000256" key="1">
    <source>
        <dbReference type="SAM" id="MobiDB-lite"/>
    </source>
</evidence>
<evidence type="ECO:0000313" key="6">
    <source>
        <dbReference type="Proteomes" id="UP000199451"/>
    </source>
</evidence>
<dbReference type="Proteomes" id="UP000199451">
    <property type="component" value="Unassembled WGS sequence"/>
</dbReference>
<feature type="domain" description="RCK N-terminal" evidence="3">
    <location>
        <begin position="5"/>
        <end position="102"/>
    </location>
</feature>
<dbReference type="InterPro" id="IPR036291">
    <property type="entry name" value="NAD(P)-bd_dom_sf"/>
</dbReference>
<dbReference type="Pfam" id="PF02254">
    <property type="entry name" value="TrkA_N"/>
    <property type="match status" value="1"/>
</dbReference>
<dbReference type="InterPro" id="IPR003148">
    <property type="entry name" value="RCK_N"/>
</dbReference>
<dbReference type="SUPFAM" id="SSF64182">
    <property type="entry name" value="DHH phosphoesterases"/>
    <property type="match status" value="1"/>
</dbReference>
<accession>A0A1G9RBJ8</accession>
<dbReference type="InterPro" id="IPR038763">
    <property type="entry name" value="DHH_sf"/>
</dbReference>
<dbReference type="Gene3D" id="3.90.1640.10">
    <property type="entry name" value="inorganic pyrophosphatase (n-terminal core)"/>
    <property type="match status" value="1"/>
</dbReference>
<feature type="compositionally biased region" description="Acidic residues" evidence="1">
    <location>
        <begin position="493"/>
        <end position="518"/>
    </location>
</feature>
<dbReference type="OrthoDB" id="350705at2157"/>
<dbReference type="Gene3D" id="3.40.50.720">
    <property type="entry name" value="NAD(P)-binding Rossmann-like Domain"/>
    <property type="match status" value="1"/>
</dbReference>
<protein>
    <submittedName>
        <fullName evidence="5">NanoRNase/pAp phosphatase, hydrolyzes c-di-AMP and oligoRNAs</fullName>
    </submittedName>
</protein>
<feature type="domain" description="DDH" evidence="2">
    <location>
        <begin position="152"/>
        <end position="294"/>
    </location>
</feature>
<keyword evidence="6" id="KW-1185">Reference proteome</keyword>
<evidence type="ECO:0000259" key="2">
    <source>
        <dbReference type="Pfam" id="PF01368"/>
    </source>
</evidence>
<dbReference type="AlphaFoldDB" id="A0A1G9RBJ8"/>
<organism evidence="5 6">
    <name type="scientific">Halogranum gelatinilyticum</name>
    <dbReference type="NCBI Taxonomy" id="660521"/>
    <lineage>
        <taxon>Archaea</taxon>
        <taxon>Methanobacteriati</taxon>
        <taxon>Methanobacteriota</taxon>
        <taxon>Stenosarchaea group</taxon>
        <taxon>Halobacteria</taxon>
        <taxon>Halobacteriales</taxon>
        <taxon>Haloferacaceae</taxon>
    </lineage>
</organism>
<dbReference type="GO" id="GO:0003676">
    <property type="term" value="F:nucleic acid binding"/>
    <property type="evidence" value="ECO:0007669"/>
    <property type="project" value="InterPro"/>
</dbReference>
<gene>
    <name evidence="5" type="ORF">SAMN04487949_1273</name>
</gene>
<evidence type="ECO:0000313" key="5">
    <source>
        <dbReference type="EMBL" id="SDM20679.1"/>
    </source>
</evidence>
<name>A0A1G9RBJ8_9EURY</name>
<dbReference type="InterPro" id="IPR001667">
    <property type="entry name" value="DDH_dom"/>
</dbReference>
<dbReference type="InterPro" id="IPR003156">
    <property type="entry name" value="DHHA1_dom"/>
</dbReference>
<evidence type="ECO:0000259" key="3">
    <source>
        <dbReference type="Pfam" id="PF02254"/>
    </source>
</evidence>
<dbReference type="Pfam" id="PF02272">
    <property type="entry name" value="DHHA1"/>
    <property type="match status" value="1"/>
</dbReference>
<evidence type="ECO:0000259" key="4">
    <source>
        <dbReference type="Pfam" id="PF02272"/>
    </source>
</evidence>
<dbReference type="Pfam" id="PF01368">
    <property type="entry name" value="DHH"/>
    <property type="match status" value="1"/>
</dbReference>
<dbReference type="PANTHER" id="PTHR47618">
    <property type="entry name" value="BIFUNCTIONAL OLIGORIBONUCLEASE AND PAP PHOSPHATASE NRNA"/>
    <property type="match status" value="1"/>
</dbReference>
<dbReference type="PANTHER" id="PTHR47618:SF1">
    <property type="entry name" value="BIFUNCTIONAL OLIGORIBONUCLEASE AND PAP PHOSPHATASE NRNA"/>
    <property type="match status" value="1"/>
</dbReference>
<sequence>MVSRLVLGCGSVGHDIVDEITDRGGRVHVITDEQSRVTALRDERVRATNADPTDPSAYPDHTDVVIVADADPDRNRRAALAARERYPDAFIMATTGTGADEETKAAIAAVADRVVDLERTLVDRLLDVTTGDDAQRMRKLLGVLRNLDGPLAVVTHDNPDPDAIASALALTKVAESVGVDANACYFGDISHQENRALVNLLDIGMTRLNRETAVQNYAGVALVDHSRPGVNDGLPTDTVIDIVVDHHPPRAPVEARFVDLRSDVGATSTLLAKYLSFFGITPDRTVATALLYGIRVDTKEFTREVSASDFEAAAFLREYADEGVLDRVEAPSVSPDTFETIARAIRNREVRGEALASSVGEIRDRDALAQAADRLLNMEGVTTTLVYGFMDGTVYASGRARGADLDLGETLRDAFDQIGSAGGHADMAGAQIPLGILGEVGGDSSDSLADVVRESISGRFFETLPDAPAAPALGDDLAREVPGLDLSAVESEPASDPETEAEPAEADDFETDEEDGSTDETSAVDQGEPDA</sequence>
<dbReference type="SUPFAM" id="SSF51735">
    <property type="entry name" value="NAD(P)-binding Rossmann-fold domains"/>
    <property type="match status" value="1"/>
</dbReference>
<feature type="region of interest" description="Disordered" evidence="1">
    <location>
        <begin position="480"/>
        <end position="531"/>
    </location>
</feature>